<reference evidence="1 2" key="1">
    <citation type="submission" date="2020-09" db="EMBL/GenBank/DDBJ databases">
        <title>De no assembly of potato wild relative species, Solanum commersonii.</title>
        <authorList>
            <person name="Cho K."/>
        </authorList>
    </citation>
    <scope>NUCLEOTIDE SEQUENCE [LARGE SCALE GENOMIC DNA]</scope>
    <source>
        <strain evidence="1">LZ3.2</strain>
        <tissue evidence="1">Leaf</tissue>
    </source>
</reference>
<organism evidence="1 2">
    <name type="scientific">Solanum commersonii</name>
    <name type="common">Commerson's wild potato</name>
    <name type="synonym">Commerson's nightshade</name>
    <dbReference type="NCBI Taxonomy" id="4109"/>
    <lineage>
        <taxon>Eukaryota</taxon>
        <taxon>Viridiplantae</taxon>
        <taxon>Streptophyta</taxon>
        <taxon>Embryophyta</taxon>
        <taxon>Tracheophyta</taxon>
        <taxon>Spermatophyta</taxon>
        <taxon>Magnoliopsida</taxon>
        <taxon>eudicotyledons</taxon>
        <taxon>Gunneridae</taxon>
        <taxon>Pentapetalae</taxon>
        <taxon>asterids</taxon>
        <taxon>lamiids</taxon>
        <taxon>Solanales</taxon>
        <taxon>Solanaceae</taxon>
        <taxon>Solanoideae</taxon>
        <taxon>Solaneae</taxon>
        <taxon>Solanum</taxon>
    </lineage>
</organism>
<comment type="caution">
    <text evidence="1">The sequence shown here is derived from an EMBL/GenBank/DDBJ whole genome shotgun (WGS) entry which is preliminary data.</text>
</comment>
<dbReference type="Proteomes" id="UP000824120">
    <property type="component" value="Chromosome 2"/>
</dbReference>
<dbReference type="AlphaFoldDB" id="A0A9J6A6Y0"/>
<keyword evidence="2" id="KW-1185">Reference proteome</keyword>
<protein>
    <submittedName>
        <fullName evidence="1">Uncharacterized protein</fullName>
    </submittedName>
</protein>
<evidence type="ECO:0000313" key="1">
    <source>
        <dbReference type="EMBL" id="KAG5620341.1"/>
    </source>
</evidence>
<accession>A0A9J6A6Y0</accession>
<gene>
    <name evidence="1" type="ORF">H5410_005559</name>
</gene>
<proteinExistence type="predicted"/>
<feature type="non-terminal residue" evidence="1">
    <location>
        <position position="101"/>
    </location>
</feature>
<name>A0A9J6A6Y0_SOLCO</name>
<dbReference type="EMBL" id="JACXVP010000002">
    <property type="protein sequence ID" value="KAG5620341.1"/>
    <property type="molecule type" value="Genomic_DNA"/>
</dbReference>
<sequence length="101" mass="12074">MISLMEPFQNTRHIQRYKRRLGMSYVNYNWNDRIWGGNQVITTMIYAKCNANERLRLWDEIFSLSYNFSWIVGGDFNVIMGVEEKIGGLPVYPQEYEDFSF</sequence>
<evidence type="ECO:0000313" key="2">
    <source>
        <dbReference type="Proteomes" id="UP000824120"/>
    </source>
</evidence>
<dbReference type="OrthoDB" id="1930966at2759"/>